<dbReference type="Proteomes" id="UP000298327">
    <property type="component" value="Unassembled WGS sequence"/>
</dbReference>
<organism evidence="1 2">
    <name type="scientific">Dentipellis fragilis</name>
    <dbReference type="NCBI Taxonomy" id="205917"/>
    <lineage>
        <taxon>Eukaryota</taxon>
        <taxon>Fungi</taxon>
        <taxon>Dikarya</taxon>
        <taxon>Basidiomycota</taxon>
        <taxon>Agaricomycotina</taxon>
        <taxon>Agaricomycetes</taxon>
        <taxon>Russulales</taxon>
        <taxon>Hericiaceae</taxon>
        <taxon>Dentipellis</taxon>
    </lineage>
</organism>
<dbReference type="AlphaFoldDB" id="A0A4Y9XS96"/>
<accession>A0A4Y9XS96</accession>
<proteinExistence type="predicted"/>
<name>A0A4Y9XS96_9AGAM</name>
<protein>
    <submittedName>
        <fullName evidence="1">Uncharacterized protein</fullName>
    </submittedName>
</protein>
<reference evidence="1 2" key="1">
    <citation type="submission" date="2019-02" db="EMBL/GenBank/DDBJ databases">
        <title>Genome sequencing of the rare red list fungi Dentipellis fragilis.</title>
        <authorList>
            <person name="Buettner E."/>
            <person name="Kellner H."/>
        </authorList>
    </citation>
    <scope>NUCLEOTIDE SEQUENCE [LARGE SCALE GENOMIC DNA]</scope>
    <source>
        <strain evidence="1 2">DSM 105465</strain>
    </source>
</reference>
<keyword evidence="2" id="KW-1185">Reference proteome</keyword>
<comment type="caution">
    <text evidence="1">The sequence shown here is derived from an EMBL/GenBank/DDBJ whole genome shotgun (WGS) entry which is preliminary data.</text>
</comment>
<gene>
    <name evidence="1" type="ORF">EVG20_g10343</name>
</gene>
<evidence type="ECO:0000313" key="1">
    <source>
        <dbReference type="EMBL" id="TFY52925.1"/>
    </source>
</evidence>
<evidence type="ECO:0000313" key="2">
    <source>
        <dbReference type="Proteomes" id="UP000298327"/>
    </source>
</evidence>
<sequence>MKLITPKSISQHPNGTSCPEDEAGYLDFDLKLADDPFLPSAASAHALQPLFFPTHGHGKGHDALAVLRTWCDVFYCTADENAICPMWEEQRGELMWEQE</sequence>
<dbReference type="EMBL" id="SEOQ01001229">
    <property type="protein sequence ID" value="TFY52925.1"/>
    <property type="molecule type" value="Genomic_DNA"/>
</dbReference>